<keyword evidence="6" id="KW-1185">Reference proteome</keyword>
<dbReference type="PANTHER" id="PTHR10009:SF18">
    <property type="entry name" value="PROTEIN YELLOW-LIKE PROTEIN"/>
    <property type="match status" value="1"/>
</dbReference>
<keyword evidence="3" id="KW-0964">Secreted</keyword>
<protein>
    <recommendedName>
        <fullName evidence="7">Major royal jelly protein</fullName>
    </recommendedName>
</protein>
<dbReference type="RefSeq" id="XP_056488829.1">
    <property type="nucleotide sequence ID" value="XM_056629527.1"/>
</dbReference>
<evidence type="ECO:0000313" key="6">
    <source>
        <dbReference type="Proteomes" id="UP001147747"/>
    </source>
</evidence>
<dbReference type="GeneID" id="81368507"/>
<keyword evidence="4" id="KW-0732">Signal</keyword>
<evidence type="ECO:0000256" key="1">
    <source>
        <dbReference type="ARBA" id="ARBA00004613"/>
    </source>
</evidence>
<proteinExistence type="inferred from homology"/>
<dbReference type="PANTHER" id="PTHR10009">
    <property type="entry name" value="PROTEIN YELLOW-RELATED"/>
    <property type="match status" value="1"/>
</dbReference>
<evidence type="ECO:0000256" key="3">
    <source>
        <dbReference type="ARBA" id="ARBA00022525"/>
    </source>
</evidence>
<dbReference type="GO" id="GO:0005576">
    <property type="term" value="C:extracellular region"/>
    <property type="evidence" value="ECO:0007669"/>
    <property type="project" value="UniProtKB-SubCell"/>
</dbReference>
<reference evidence="5" key="1">
    <citation type="submission" date="2022-12" db="EMBL/GenBank/DDBJ databases">
        <authorList>
            <person name="Petersen C."/>
        </authorList>
    </citation>
    <scope>NUCLEOTIDE SEQUENCE</scope>
    <source>
        <strain evidence="5">IBT 29677</strain>
    </source>
</reference>
<dbReference type="Proteomes" id="UP001147747">
    <property type="component" value="Unassembled WGS sequence"/>
</dbReference>
<feature type="signal peptide" evidence="4">
    <location>
        <begin position="1"/>
        <end position="18"/>
    </location>
</feature>
<comment type="subcellular location">
    <subcellularLocation>
        <location evidence="1">Secreted</location>
    </subcellularLocation>
</comment>
<feature type="chain" id="PRO_5040959751" description="Major royal jelly protein" evidence="4">
    <location>
        <begin position="19"/>
        <end position="374"/>
    </location>
</feature>
<dbReference type="InterPro" id="IPR017996">
    <property type="entry name" value="MRJP/yellow-related"/>
</dbReference>
<accession>A0A9W9W1D1</accession>
<dbReference type="Pfam" id="PF03022">
    <property type="entry name" value="MRJP"/>
    <property type="match status" value="1"/>
</dbReference>
<evidence type="ECO:0000256" key="2">
    <source>
        <dbReference type="ARBA" id="ARBA00009127"/>
    </source>
</evidence>
<organism evidence="5 6">
    <name type="scientific">Penicillium cosmopolitanum</name>
    <dbReference type="NCBI Taxonomy" id="1131564"/>
    <lineage>
        <taxon>Eukaryota</taxon>
        <taxon>Fungi</taxon>
        <taxon>Dikarya</taxon>
        <taxon>Ascomycota</taxon>
        <taxon>Pezizomycotina</taxon>
        <taxon>Eurotiomycetes</taxon>
        <taxon>Eurotiomycetidae</taxon>
        <taxon>Eurotiales</taxon>
        <taxon>Aspergillaceae</taxon>
        <taxon>Penicillium</taxon>
    </lineage>
</organism>
<evidence type="ECO:0008006" key="7">
    <source>
        <dbReference type="Google" id="ProtNLM"/>
    </source>
</evidence>
<comment type="similarity">
    <text evidence="2">Belongs to the major royal jelly protein family.</text>
</comment>
<gene>
    <name evidence="5" type="ORF">N7509_004890</name>
</gene>
<dbReference type="OrthoDB" id="7776143at2759"/>
<reference evidence="5" key="2">
    <citation type="journal article" date="2023" name="IMA Fungus">
        <title>Comparative genomic study of the Penicillium genus elucidates a diverse pangenome and 15 lateral gene transfer events.</title>
        <authorList>
            <person name="Petersen C."/>
            <person name="Sorensen T."/>
            <person name="Nielsen M.R."/>
            <person name="Sondergaard T.E."/>
            <person name="Sorensen J.L."/>
            <person name="Fitzpatrick D.A."/>
            <person name="Frisvad J.C."/>
            <person name="Nielsen K.L."/>
        </authorList>
    </citation>
    <scope>NUCLEOTIDE SEQUENCE</scope>
    <source>
        <strain evidence="5">IBT 29677</strain>
    </source>
</reference>
<comment type="caution">
    <text evidence="5">The sequence shown here is derived from an EMBL/GenBank/DDBJ whole genome shotgun (WGS) entry which is preliminary data.</text>
</comment>
<evidence type="ECO:0000256" key="4">
    <source>
        <dbReference type="SAM" id="SignalP"/>
    </source>
</evidence>
<evidence type="ECO:0000313" key="5">
    <source>
        <dbReference type="EMBL" id="KAJ5396777.1"/>
    </source>
</evidence>
<dbReference type="EMBL" id="JAPZBU010000006">
    <property type="protein sequence ID" value="KAJ5396777.1"/>
    <property type="molecule type" value="Genomic_DNA"/>
</dbReference>
<dbReference type="Gene3D" id="2.120.10.30">
    <property type="entry name" value="TolB, C-terminal domain"/>
    <property type="match status" value="1"/>
</dbReference>
<dbReference type="InterPro" id="IPR011042">
    <property type="entry name" value="6-blade_b-propeller_TolB-like"/>
</dbReference>
<sequence length="374" mass="41801">MLGSRVLVAFCMALQAQADVTEDYDKRLKTAIILDHPTTGASIAPDGRTFLKIAHIDGTTGSQIVEVISNNHTLIPYPDEEWNSWNVSTDTPTDSEYKYVSTNAQRIGPDGKLWVVDSGNLQIFPNSSKLISFDLETNKVERTYYLGDVTTTGGSLNDVRFNGRYAYLTEYTIGSLIVLDLETGHARMVLRGHHSVVASMPLSAEGHLLRSSSTGQFQYIHADQLEVSPSGDYLYYQPGSGYMSRIETKYLNEALHNRTMADMLPNYVEPFALTPSTGGTAIDSNGNIYYSDGDRQEIRVLAPNGTTMLLVRDHRLLWIDALWLDTQQRLWMCASQLNRGDLFLQPGYQENTIKKPIYVYTIDIGRSPPTLDHA</sequence>
<name>A0A9W9W1D1_9EURO</name>
<dbReference type="SUPFAM" id="SSF101898">
    <property type="entry name" value="NHL repeat"/>
    <property type="match status" value="1"/>
</dbReference>
<dbReference type="AlphaFoldDB" id="A0A9W9W1D1"/>